<feature type="compositionally biased region" description="Basic and acidic residues" evidence="1">
    <location>
        <begin position="391"/>
        <end position="403"/>
    </location>
</feature>
<dbReference type="Proteomes" id="UP000007303">
    <property type="component" value="Unassembled WGS sequence"/>
</dbReference>
<keyword evidence="4" id="KW-1185">Reference proteome</keyword>
<feature type="region of interest" description="Disordered" evidence="1">
    <location>
        <begin position="488"/>
        <end position="538"/>
    </location>
</feature>
<dbReference type="InterPro" id="IPR042201">
    <property type="entry name" value="FH2_Formin_sf"/>
</dbReference>
<dbReference type="PANTHER" id="PTHR46345:SF7">
    <property type="entry name" value="FH2 DOMAIN CONTAINING 3-RELATED"/>
    <property type="match status" value="1"/>
</dbReference>
<dbReference type="Pfam" id="PF02181">
    <property type="entry name" value="FH2"/>
    <property type="match status" value="1"/>
</dbReference>
<feature type="region of interest" description="Disordered" evidence="1">
    <location>
        <begin position="235"/>
        <end position="267"/>
    </location>
</feature>
<dbReference type="STRING" id="99883.ENSTNIP00000019368"/>
<evidence type="ECO:0000313" key="3">
    <source>
        <dbReference type="Ensembl" id="ENSTNIP00000019368.1"/>
    </source>
</evidence>
<feature type="compositionally biased region" description="Polar residues" evidence="1">
    <location>
        <begin position="369"/>
        <end position="383"/>
    </location>
</feature>
<feature type="compositionally biased region" description="Acidic residues" evidence="1">
    <location>
        <begin position="339"/>
        <end position="352"/>
    </location>
</feature>
<evidence type="ECO:0000313" key="4">
    <source>
        <dbReference type="Proteomes" id="UP000007303"/>
    </source>
</evidence>
<feature type="domain" description="FH2" evidence="2">
    <location>
        <begin position="70"/>
        <end position="126"/>
    </location>
</feature>
<dbReference type="Ensembl" id="ENSTNIT00000019597.1">
    <property type="protein sequence ID" value="ENSTNIP00000019368.1"/>
    <property type="gene ID" value="ENSTNIG00000016274.1"/>
</dbReference>
<organism evidence="3 4">
    <name type="scientific">Tetraodon nigroviridis</name>
    <name type="common">Spotted green pufferfish</name>
    <name type="synonym">Chelonodon nigroviridis</name>
    <dbReference type="NCBI Taxonomy" id="99883"/>
    <lineage>
        <taxon>Eukaryota</taxon>
        <taxon>Metazoa</taxon>
        <taxon>Chordata</taxon>
        <taxon>Craniata</taxon>
        <taxon>Vertebrata</taxon>
        <taxon>Euteleostomi</taxon>
        <taxon>Actinopterygii</taxon>
        <taxon>Neopterygii</taxon>
        <taxon>Teleostei</taxon>
        <taxon>Neoteleostei</taxon>
        <taxon>Acanthomorphata</taxon>
        <taxon>Eupercaria</taxon>
        <taxon>Tetraodontiformes</taxon>
        <taxon>Tetradontoidea</taxon>
        <taxon>Tetraodontidae</taxon>
        <taxon>Tetraodon</taxon>
    </lineage>
</organism>
<feature type="compositionally biased region" description="Polar residues" evidence="1">
    <location>
        <begin position="511"/>
        <end position="527"/>
    </location>
</feature>
<sequence>MRIFNWETLPKHSVVGKYNIWTADRTDGEYELDTDHMEELFSHKQDQQQAKTLKRQSLRGLPAASGGEMSDHLHSVIRLVLKTGNYMNAGGYAGSAVGFRMASLLKLADTKANKPGMNLMHYVEAELCLAEVEADLEDLQAVSDSVAEYFCEDPNKFKLDDCCSIFNEFCKKFKRAMQENKAREVTEMQRRHRERLQCAAKRRSTATCSSRDKEMHGVALESVLQSFLTKRLDRKRCGRPLPTGGSPKNGSLSEITAQGNLPANQSKGGLFTDLVVGTKGWNSAGTLTEKCLQKKLQSNTENKEDQRVFSNEEKIRAAKKEEVATICSSDRSVTATNDGSDDELQENNEEEAEKLREVSRKVLRFQNSRSSVSSVELENQKSPRITLPRQRTFDEETQMRPEDASSEDLEFFFGSQPSSKQTLGRRNTLPSQGSKTEEGQGDLWAQHPVKSPKSAAAGKHDTLQTEGAETSHSHQVFNFSNVSKVYSQGQNSLLKPTATVPDEGLVGKNGEGTSVEPTDVHTQQNSENPPPKSSRITTESSGLFFNFFKRLGDMSKLQISKEAVHKGSDSVT</sequence>
<feature type="region of interest" description="Disordered" evidence="1">
    <location>
        <begin position="329"/>
        <end position="355"/>
    </location>
</feature>
<accession>H3DFS4</accession>
<dbReference type="PANTHER" id="PTHR46345">
    <property type="entry name" value="INVERTED FORMIN-2"/>
    <property type="match status" value="1"/>
</dbReference>
<reference evidence="3" key="3">
    <citation type="submission" date="2025-09" db="UniProtKB">
        <authorList>
            <consortium name="Ensembl"/>
        </authorList>
    </citation>
    <scope>IDENTIFICATION</scope>
</reference>
<dbReference type="SUPFAM" id="SSF101447">
    <property type="entry name" value="Formin homology 2 domain (FH2 domain)"/>
    <property type="match status" value="1"/>
</dbReference>
<dbReference type="Gene3D" id="1.20.58.2220">
    <property type="entry name" value="Formin, FH2 domain"/>
    <property type="match status" value="2"/>
</dbReference>
<dbReference type="AlphaFoldDB" id="H3DFS4"/>
<dbReference type="GeneTree" id="ENSGT00940000155128"/>
<dbReference type="InterPro" id="IPR015425">
    <property type="entry name" value="FH2_Formin"/>
</dbReference>
<reference evidence="4" key="1">
    <citation type="journal article" date="2004" name="Nature">
        <title>Genome duplication in the teleost fish Tetraodon nigroviridis reveals the early vertebrate proto-karyotype.</title>
        <authorList>
            <person name="Jaillon O."/>
            <person name="Aury J.-M."/>
            <person name="Brunet F."/>
            <person name="Petit J.-L."/>
            <person name="Stange-Thomann N."/>
            <person name="Mauceli E."/>
            <person name="Bouneau L."/>
            <person name="Fischer C."/>
            <person name="Ozouf-Costaz C."/>
            <person name="Bernot A."/>
            <person name="Nicaud S."/>
            <person name="Jaffe D."/>
            <person name="Fisher S."/>
            <person name="Lutfalla G."/>
            <person name="Dossat C."/>
            <person name="Segurens B."/>
            <person name="Dasilva C."/>
            <person name="Salanoubat M."/>
            <person name="Levy M."/>
            <person name="Boudet N."/>
            <person name="Castellano S."/>
            <person name="Anthouard V."/>
            <person name="Jubin C."/>
            <person name="Castelli V."/>
            <person name="Katinka M."/>
            <person name="Vacherie B."/>
            <person name="Biemont C."/>
            <person name="Skalli Z."/>
            <person name="Cattolico L."/>
            <person name="Poulain J."/>
            <person name="De Berardinis V."/>
            <person name="Cruaud C."/>
            <person name="Duprat S."/>
            <person name="Brottier P."/>
            <person name="Coutanceau J.-P."/>
            <person name="Gouzy J."/>
            <person name="Parra G."/>
            <person name="Lardier G."/>
            <person name="Chapple C."/>
            <person name="McKernan K.J."/>
            <person name="McEwan P."/>
            <person name="Bosak S."/>
            <person name="Kellis M."/>
            <person name="Volff J.-N."/>
            <person name="Guigo R."/>
            <person name="Zody M.C."/>
            <person name="Mesirov J."/>
            <person name="Lindblad-Toh K."/>
            <person name="Birren B."/>
            <person name="Nusbaum C."/>
            <person name="Kahn D."/>
            <person name="Robinson-Rechavi M."/>
            <person name="Laudet V."/>
            <person name="Schachter V."/>
            <person name="Quetier F."/>
            <person name="Saurin W."/>
            <person name="Scarpelli C."/>
            <person name="Wincker P."/>
            <person name="Lander E.S."/>
            <person name="Weissenbach J."/>
            <person name="Roest Crollius H."/>
        </authorList>
    </citation>
    <scope>NUCLEOTIDE SEQUENCE [LARGE SCALE GENOMIC DNA]</scope>
</reference>
<reference evidence="3" key="2">
    <citation type="submission" date="2025-08" db="UniProtKB">
        <authorList>
            <consortium name="Ensembl"/>
        </authorList>
    </citation>
    <scope>IDENTIFICATION</scope>
</reference>
<dbReference type="HOGENOM" id="CLU_017581_0_0_1"/>
<dbReference type="OMA" id="HSVIGKH"/>
<proteinExistence type="predicted"/>
<name>H3DFS4_TETNG</name>
<protein>
    <submittedName>
        <fullName evidence="3">FH2 domain containing 4</fullName>
    </submittedName>
</protein>
<feature type="compositionally biased region" description="Polar residues" evidence="1">
    <location>
        <begin position="329"/>
        <end position="338"/>
    </location>
</feature>
<dbReference type="InParanoid" id="H3DFS4"/>
<evidence type="ECO:0000256" key="1">
    <source>
        <dbReference type="SAM" id="MobiDB-lite"/>
    </source>
</evidence>
<feature type="compositionally biased region" description="Polar residues" evidence="1">
    <location>
        <begin position="246"/>
        <end position="267"/>
    </location>
</feature>
<feature type="region of interest" description="Disordered" evidence="1">
    <location>
        <begin position="369"/>
        <end position="474"/>
    </location>
</feature>
<evidence type="ECO:0000259" key="2">
    <source>
        <dbReference type="Pfam" id="PF02181"/>
    </source>
</evidence>
<feature type="compositionally biased region" description="Polar residues" evidence="1">
    <location>
        <begin position="415"/>
        <end position="434"/>
    </location>
</feature>
<feature type="compositionally biased region" description="Polar residues" evidence="1">
    <location>
        <begin position="464"/>
        <end position="474"/>
    </location>
</feature>